<accession>X0H145</accession>
<dbReference type="HOGENOM" id="CLU_2512730_0_0_1"/>
<reference evidence="1" key="1">
    <citation type="submission" date="2011-11" db="EMBL/GenBank/DDBJ databases">
        <title>The Genome Sequence of Fusarium oxysporum PHW808.</title>
        <authorList>
            <consortium name="The Broad Institute Genome Sequencing Platform"/>
            <person name="Ma L.-J."/>
            <person name="Gale L.R."/>
            <person name="Schwartz D.C."/>
            <person name="Zhou S."/>
            <person name="Corby-Kistler H."/>
            <person name="Young S.K."/>
            <person name="Zeng Q."/>
            <person name="Gargeya S."/>
            <person name="Fitzgerald M."/>
            <person name="Haas B."/>
            <person name="Abouelleil A."/>
            <person name="Alvarado L."/>
            <person name="Arachchi H.M."/>
            <person name="Berlin A."/>
            <person name="Brown A."/>
            <person name="Chapman S.B."/>
            <person name="Chen Z."/>
            <person name="Dunbar C."/>
            <person name="Freedman E."/>
            <person name="Gearin G."/>
            <person name="Goldberg J."/>
            <person name="Griggs A."/>
            <person name="Gujja S."/>
            <person name="Heiman D."/>
            <person name="Howarth C."/>
            <person name="Larson L."/>
            <person name="Lui A."/>
            <person name="MacDonald P.J.P."/>
            <person name="Montmayeur A."/>
            <person name="Murphy C."/>
            <person name="Neiman D."/>
            <person name="Pearson M."/>
            <person name="Priest M."/>
            <person name="Roberts A."/>
            <person name="Saif S."/>
            <person name="Shea T."/>
            <person name="Shenoy N."/>
            <person name="Sisk P."/>
            <person name="Stolte C."/>
            <person name="Sykes S."/>
            <person name="Wortman J."/>
            <person name="Nusbaum C."/>
            <person name="Birren B."/>
        </authorList>
    </citation>
    <scope>NUCLEOTIDE SEQUENCE [LARGE SCALE GENOMIC DNA]</scope>
    <source>
        <strain evidence="1">54008</strain>
    </source>
</reference>
<dbReference type="AlphaFoldDB" id="X0H145"/>
<name>X0H145_FUSOX</name>
<reference evidence="1" key="2">
    <citation type="submission" date="2014-03" db="EMBL/GenBank/DDBJ databases">
        <title>The Genome Annotation of Fusarium oxysporum PHW808.</title>
        <authorList>
            <consortium name="The Broad Institute Genomics Platform"/>
            <person name="Ma L.-J."/>
            <person name="Corby-Kistler H."/>
            <person name="Broz K."/>
            <person name="Gale L.R."/>
            <person name="Jonkers W."/>
            <person name="O'Donnell K."/>
            <person name="Ploetz R."/>
            <person name="Steinberg C."/>
            <person name="Schwartz D.C."/>
            <person name="VanEtten H."/>
            <person name="Zhou S."/>
            <person name="Young S.K."/>
            <person name="Zeng Q."/>
            <person name="Gargeya S."/>
            <person name="Fitzgerald M."/>
            <person name="Abouelleil A."/>
            <person name="Alvarado L."/>
            <person name="Chapman S.B."/>
            <person name="Gainer-Dewar J."/>
            <person name="Goldberg J."/>
            <person name="Griggs A."/>
            <person name="Gujja S."/>
            <person name="Hansen M."/>
            <person name="Howarth C."/>
            <person name="Imamovic A."/>
            <person name="Ireland A."/>
            <person name="Larimer J."/>
            <person name="McCowan C."/>
            <person name="Murphy C."/>
            <person name="Pearson M."/>
            <person name="Poon T.W."/>
            <person name="Priest M."/>
            <person name="Roberts A."/>
            <person name="Saif S."/>
            <person name="Shea T."/>
            <person name="Sykes S."/>
            <person name="Wortman J."/>
            <person name="Nusbaum C."/>
            <person name="Birren B."/>
        </authorList>
    </citation>
    <scope>NUCLEOTIDE SEQUENCE</scope>
    <source>
        <strain evidence="1">54008</strain>
    </source>
</reference>
<evidence type="ECO:0000313" key="1">
    <source>
        <dbReference type="EMBL" id="EXL65820.1"/>
    </source>
</evidence>
<dbReference type="EMBL" id="KK033546">
    <property type="protein sequence ID" value="EXL65820.1"/>
    <property type="molecule type" value="Genomic_DNA"/>
</dbReference>
<sequence>MVELTAHAPATIPVSSSARWRRSTIALPWLRRRIGLRMRNLTMSAKRLSAMLAQSWDLELCPSLTVDLFSDLSSLALKILVITMV</sequence>
<dbReference type="Proteomes" id="UP000030676">
    <property type="component" value="Unassembled WGS sequence"/>
</dbReference>
<gene>
    <name evidence="1" type="ORF">FOPG_17971</name>
</gene>
<proteinExistence type="predicted"/>
<organism evidence="1">
    <name type="scientific">Fusarium oxysporum f. sp. conglutinans race 2 54008</name>
    <dbReference type="NCBI Taxonomy" id="1089457"/>
    <lineage>
        <taxon>Eukaryota</taxon>
        <taxon>Fungi</taxon>
        <taxon>Dikarya</taxon>
        <taxon>Ascomycota</taxon>
        <taxon>Pezizomycotina</taxon>
        <taxon>Sordariomycetes</taxon>
        <taxon>Hypocreomycetidae</taxon>
        <taxon>Hypocreales</taxon>
        <taxon>Nectriaceae</taxon>
        <taxon>Fusarium</taxon>
        <taxon>Fusarium oxysporum species complex</taxon>
    </lineage>
</organism>
<protein>
    <submittedName>
        <fullName evidence="1">Uncharacterized protein</fullName>
    </submittedName>
</protein>